<sequence>MKSPVSPKTTLTKTELEPNLDAFQCPESGGHYIPAASYWRWLGKNPSRLPQLPVSSDDLPEVEETASTRLCPESGMPMLRYKVGHGFSFTIDRSPSGGIWLDRGEWEAL</sequence>
<reference evidence="1" key="2">
    <citation type="submission" date="2020-09" db="EMBL/GenBank/DDBJ databases">
        <authorList>
            <person name="Sun Q."/>
            <person name="Kim S."/>
        </authorList>
    </citation>
    <scope>NUCLEOTIDE SEQUENCE</scope>
    <source>
        <strain evidence="1">KCTC 12988</strain>
    </source>
</reference>
<keyword evidence="2" id="KW-1185">Reference proteome</keyword>
<organism evidence="1 2">
    <name type="scientific">Roseibacillus persicicus</name>
    <dbReference type="NCBI Taxonomy" id="454148"/>
    <lineage>
        <taxon>Bacteria</taxon>
        <taxon>Pseudomonadati</taxon>
        <taxon>Verrucomicrobiota</taxon>
        <taxon>Verrucomicrobiia</taxon>
        <taxon>Verrucomicrobiales</taxon>
        <taxon>Verrucomicrobiaceae</taxon>
        <taxon>Roseibacillus</taxon>
    </lineage>
</organism>
<comment type="caution">
    <text evidence="1">The sequence shown here is derived from an EMBL/GenBank/DDBJ whole genome shotgun (WGS) entry which is preliminary data.</text>
</comment>
<reference evidence="1" key="1">
    <citation type="journal article" date="2014" name="Int. J. Syst. Evol. Microbiol.">
        <title>Complete genome sequence of Corynebacterium casei LMG S-19264T (=DSM 44701T), isolated from a smear-ripened cheese.</title>
        <authorList>
            <consortium name="US DOE Joint Genome Institute (JGI-PGF)"/>
            <person name="Walter F."/>
            <person name="Albersmeier A."/>
            <person name="Kalinowski J."/>
            <person name="Ruckert C."/>
        </authorList>
    </citation>
    <scope>NUCLEOTIDE SEQUENCE</scope>
    <source>
        <strain evidence="1">KCTC 12988</strain>
    </source>
</reference>
<evidence type="ECO:0000313" key="2">
    <source>
        <dbReference type="Proteomes" id="UP000644507"/>
    </source>
</evidence>
<dbReference type="RefSeq" id="WP_189572312.1">
    <property type="nucleotide sequence ID" value="NZ_BMXI01000015.1"/>
</dbReference>
<accession>A0A918TUN3</accession>
<dbReference type="EMBL" id="BMXI01000015">
    <property type="protein sequence ID" value="GHC62642.1"/>
    <property type="molecule type" value="Genomic_DNA"/>
</dbReference>
<dbReference type="AlphaFoldDB" id="A0A918TUN3"/>
<name>A0A918TUN3_9BACT</name>
<protein>
    <submittedName>
        <fullName evidence="1">Uncharacterized protein</fullName>
    </submittedName>
</protein>
<proteinExistence type="predicted"/>
<evidence type="ECO:0000313" key="1">
    <source>
        <dbReference type="EMBL" id="GHC62642.1"/>
    </source>
</evidence>
<dbReference type="Proteomes" id="UP000644507">
    <property type="component" value="Unassembled WGS sequence"/>
</dbReference>
<gene>
    <name evidence="1" type="ORF">GCM10007100_32640</name>
</gene>